<dbReference type="InterPro" id="IPR047112">
    <property type="entry name" value="RecG/Mfd"/>
</dbReference>
<dbReference type="SMART" id="SM00490">
    <property type="entry name" value="HELICc"/>
    <property type="match status" value="1"/>
</dbReference>
<dbReference type="InterPro" id="IPR004609">
    <property type="entry name" value="ATP-dep_DNA_helicase_RecG"/>
</dbReference>
<dbReference type="InterPro" id="IPR027417">
    <property type="entry name" value="P-loop_NTPase"/>
</dbReference>
<dbReference type="PROSITE" id="PS51194">
    <property type="entry name" value="HELICASE_CTER"/>
    <property type="match status" value="1"/>
</dbReference>
<dbReference type="PANTHER" id="PTHR47964:SF1">
    <property type="entry name" value="ATP-DEPENDENT DNA HELICASE HOMOLOG RECG, CHLOROPLASTIC"/>
    <property type="match status" value="1"/>
</dbReference>
<dbReference type="Pfam" id="PF00270">
    <property type="entry name" value="DEAD"/>
    <property type="match status" value="1"/>
</dbReference>
<sequence length="693" mass="76693">MSGQLLNTIALTELAGVGAKMAEKLHKIGLNNVQDVLFHLPLRYEDRTRIWPINRVAPGQFLTVQGEVSHCSIQFGKRKMLTVKIGDTTGSVTLKFFNFNAAMKNNFSNGKQVKAYGEIKGSQFGLEIIHPDYRIFSEPTELSVEETLTPVYPTTDGLRQATLRNLTDQALNLLEKSAVTELLPTGLYDQQMTLAQALQVMHRPTADISLEQFDAGKHPAQKRLILEELLAQNLSMLALRSKGQQHQSWSLAPQDSLKQQLLASLPFTPTGAQQRVVADIEADLAKSQPMMRLVQGDVGSGKTLVAALAALRAIEHGYQVALMAPTELLAEQHALNFAQWLNPMGIEVGWMAGKLKGKAREKELIRIANGDAKMVVGTHALFQDQVVFNNLALIIIDEQHRFGVHQRLDLREKGAASGYYPHQLVMTATPIPRTLAMTAYADMDTSVIDELPPGRTPIQTVALPDSRRPQIIERIRAACQQEGRQTYWVCTLIDESEVLEAQAASDTADELTRLLPELSVGLVHGRMKPKEKQAIMASFKAGDIDLLVATTVIEVGVDVPNASLMVIENPERLGLAQLHQLRGRVGRGEIASHCVLLYHAPLTKTAQKRLAVLRESSDGFVIAQRDLEIRGPGELLGTKQTGIADFKVADLIRDQYLIPQVQKLARYIHDQYPDNATAIIDRWIGQRENYSNA</sequence>
<dbReference type="GO" id="GO:0006281">
    <property type="term" value="P:DNA repair"/>
    <property type="evidence" value="ECO:0007669"/>
    <property type="project" value="UniProtKB-UniRule"/>
</dbReference>
<dbReference type="SMART" id="SM00487">
    <property type="entry name" value="DEXDc"/>
    <property type="match status" value="1"/>
</dbReference>
<evidence type="ECO:0000256" key="8">
    <source>
        <dbReference type="ARBA" id="ARBA00023125"/>
    </source>
</evidence>
<dbReference type="NCBIfam" id="NF008163">
    <property type="entry name" value="PRK10917.1-1"/>
    <property type="match status" value="1"/>
</dbReference>
<dbReference type="SUPFAM" id="SSF50249">
    <property type="entry name" value="Nucleic acid-binding proteins"/>
    <property type="match status" value="1"/>
</dbReference>
<dbReference type="NCBIfam" id="NF008166">
    <property type="entry name" value="PRK10917.1-4"/>
    <property type="match status" value="1"/>
</dbReference>
<dbReference type="PANTHER" id="PTHR47964">
    <property type="entry name" value="ATP-DEPENDENT DNA HELICASE HOMOLOG RECG, CHLOROPLASTIC"/>
    <property type="match status" value="1"/>
</dbReference>
<evidence type="ECO:0000256" key="2">
    <source>
        <dbReference type="ARBA" id="ARBA00017846"/>
    </source>
</evidence>
<evidence type="ECO:0000256" key="4">
    <source>
        <dbReference type="ARBA" id="ARBA00022763"/>
    </source>
</evidence>
<evidence type="ECO:0000256" key="10">
    <source>
        <dbReference type="ARBA" id="ARBA00023204"/>
    </source>
</evidence>
<evidence type="ECO:0000256" key="11">
    <source>
        <dbReference type="ARBA" id="ARBA00023235"/>
    </source>
</evidence>
<comment type="catalytic activity">
    <reaction evidence="12 15">
        <text>Couples ATP hydrolysis with the unwinding of duplex DNA by translocating in the 3'-5' direction.</text>
        <dbReference type="EC" id="5.6.2.4"/>
    </reaction>
</comment>
<dbReference type="FunFam" id="3.40.50.300:FF:000391">
    <property type="entry name" value="ATP-dependent DNA helicase RecG"/>
    <property type="match status" value="1"/>
</dbReference>
<gene>
    <name evidence="18" type="ORF">C0W53_13080</name>
</gene>
<keyword evidence="11" id="KW-0413">Isomerase</keyword>
<dbReference type="Gene3D" id="3.40.50.300">
    <property type="entry name" value="P-loop containing nucleotide triphosphate hydrolases"/>
    <property type="match status" value="2"/>
</dbReference>
<comment type="similarity">
    <text evidence="1 15">Belongs to the helicase family. RecG subfamily.</text>
</comment>
<dbReference type="Proteomes" id="UP000240728">
    <property type="component" value="Unassembled WGS sequence"/>
</dbReference>
<name>A0AAX0YUA0_9GAMM</name>
<comment type="catalytic activity">
    <reaction evidence="14 15">
        <text>ATP + H2O = ADP + phosphate + H(+)</text>
        <dbReference type="Rhea" id="RHEA:13065"/>
        <dbReference type="ChEBI" id="CHEBI:15377"/>
        <dbReference type="ChEBI" id="CHEBI:15378"/>
        <dbReference type="ChEBI" id="CHEBI:30616"/>
        <dbReference type="ChEBI" id="CHEBI:43474"/>
        <dbReference type="ChEBI" id="CHEBI:456216"/>
        <dbReference type="EC" id="5.6.2.4"/>
    </reaction>
</comment>
<comment type="caution">
    <text evidence="18">The sequence shown here is derived from an EMBL/GenBank/DDBJ whole genome shotgun (WGS) entry which is preliminary data.</text>
</comment>
<evidence type="ECO:0000259" key="17">
    <source>
        <dbReference type="PROSITE" id="PS51194"/>
    </source>
</evidence>
<dbReference type="InterPro" id="IPR014001">
    <property type="entry name" value="Helicase_ATP-bd"/>
</dbReference>
<organism evidence="18 19">
    <name type="scientific">Photobacterium kishitanii</name>
    <dbReference type="NCBI Taxonomy" id="318456"/>
    <lineage>
        <taxon>Bacteria</taxon>
        <taxon>Pseudomonadati</taxon>
        <taxon>Pseudomonadota</taxon>
        <taxon>Gammaproteobacteria</taxon>
        <taxon>Vibrionales</taxon>
        <taxon>Vibrionaceae</taxon>
        <taxon>Photobacterium</taxon>
    </lineage>
</organism>
<dbReference type="InterPro" id="IPR011545">
    <property type="entry name" value="DEAD/DEAH_box_helicase_dom"/>
</dbReference>
<dbReference type="SUPFAM" id="SSF52540">
    <property type="entry name" value="P-loop containing nucleoside triphosphate hydrolases"/>
    <property type="match status" value="2"/>
</dbReference>
<keyword evidence="8" id="KW-0238">DNA-binding</keyword>
<dbReference type="CDD" id="cd04488">
    <property type="entry name" value="RecG_wedge_OBF"/>
    <property type="match status" value="1"/>
</dbReference>
<dbReference type="CDD" id="cd17992">
    <property type="entry name" value="DEXHc_RecG"/>
    <property type="match status" value="1"/>
</dbReference>
<evidence type="ECO:0000313" key="18">
    <source>
        <dbReference type="EMBL" id="PSX44579.1"/>
    </source>
</evidence>
<evidence type="ECO:0000256" key="12">
    <source>
        <dbReference type="ARBA" id="ARBA00034617"/>
    </source>
</evidence>
<dbReference type="GO" id="GO:0006310">
    <property type="term" value="P:DNA recombination"/>
    <property type="evidence" value="ECO:0007669"/>
    <property type="project" value="UniProtKB-UniRule"/>
</dbReference>
<dbReference type="FunFam" id="3.40.50.300:FF:000715">
    <property type="entry name" value="ATP-dependent DNA helicase RecG"/>
    <property type="match status" value="1"/>
</dbReference>
<keyword evidence="19" id="KW-1185">Reference proteome</keyword>
<evidence type="ECO:0000259" key="16">
    <source>
        <dbReference type="PROSITE" id="PS51192"/>
    </source>
</evidence>
<dbReference type="Pfam" id="PF19833">
    <property type="entry name" value="RecG_dom3_C"/>
    <property type="match status" value="1"/>
</dbReference>
<evidence type="ECO:0000313" key="19">
    <source>
        <dbReference type="Proteomes" id="UP000240728"/>
    </source>
</evidence>
<dbReference type="NCBIfam" id="NF008168">
    <property type="entry name" value="PRK10917.2-2"/>
    <property type="match status" value="1"/>
</dbReference>
<keyword evidence="9 15" id="KW-0233">DNA recombination</keyword>
<protein>
    <recommendedName>
        <fullName evidence="2 15">ATP-dependent DNA helicase RecG</fullName>
        <ecNumber evidence="13 15">5.6.2.4</ecNumber>
    </recommendedName>
</protein>
<dbReference type="EC" id="5.6.2.4" evidence="13 15"/>
<evidence type="ECO:0000256" key="5">
    <source>
        <dbReference type="ARBA" id="ARBA00022801"/>
    </source>
</evidence>
<dbReference type="Pfam" id="PF17191">
    <property type="entry name" value="RecG_wedge"/>
    <property type="match status" value="1"/>
</dbReference>
<keyword evidence="3 15" id="KW-0547">Nucleotide-binding</keyword>
<dbReference type="NCBIfam" id="NF008165">
    <property type="entry name" value="PRK10917.1-3"/>
    <property type="match status" value="1"/>
</dbReference>
<dbReference type="InterPro" id="IPR045562">
    <property type="entry name" value="RecG_dom3_C"/>
</dbReference>
<dbReference type="Pfam" id="PF00271">
    <property type="entry name" value="Helicase_C"/>
    <property type="match status" value="1"/>
</dbReference>
<feature type="domain" description="Helicase ATP-binding" evidence="16">
    <location>
        <begin position="283"/>
        <end position="448"/>
    </location>
</feature>
<dbReference type="GO" id="GO:0043138">
    <property type="term" value="F:3'-5' DNA helicase activity"/>
    <property type="evidence" value="ECO:0007669"/>
    <property type="project" value="UniProtKB-EC"/>
</dbReference>
<dbReference type="AlphaFoldDB" id="A0AAX0YUA0"/>
<evidence type="ECO:0000256" key="3">
    <source>
        <dbReference type="ARBA" id="ARBA00022741"/>
    </source>
</evidence>
<keyword evidence="6 15" id="KW-0347">Helicase</keyword>
<evidence type="ECO:0000256" key="13">
    <source>
        <dbReference type="ARBA" id="ARBA00034808"/>
    </source>
</evidence>
<proteinExistence type="inferred from homology"/>
<dbReference type="RefSeq" id="WP_045042386.1">
    <property type="nucleotide sequence ID" value="NZ_JZTB01000007.1"/>
</dbReference>
<evidence type="ECO:0000256" key="9">
    <source>
        <dbReference type="ARBA" id="ARBA00023172"/>
    </source>
</evidence>
<evidence type="ECO:0000256" key="15">
    <source>
        <dbReference type="RuleBase" id="RU363016"/>
    </source>
</evidence>
<evidence type="ECO:0000256" key="6">
    <source>
        <dbReference type="ARBA" id="ARBA00022806"/>
    </source>
</evidence>
<dbReference type="InterPro" id="IPR033454">
    <property type="entry name" value="RecG_wedge"/>
</dbReference>
<reference evidence="18 19" key="1">
    <citation type="submission" date="2018-01" db="EMBL/GenBank/DDBJ databases">
        <title>Whole genome sequencing of Histamine producing bacteria.</title>
        <authorList>
            <person name="Butler K."/>
        </authorList>
    </citation>
    <scope>NUCLEOTIDE SEQUENCE [LARGE SCALE GENOMIC DNA]</scope>
    <source>
        <strain evidence="18 19">A1-4</strain>
    </source>
</reference>
<comment type="function">
    <text evidence="15">Plays a critical role in recombination and DNA repair. Helps process Holliday junction intermediates to mature products by catalyzing branch migration. Has replication fork regression activity, unwinds stalled or blocked replication forks to make a HJ that can be resolved. Has a DNA unwinding activity characteristic of a DNA helicase with 3'-5' polarity.</text>
</comment>
<dbReference type="NCBIfam" id="TIGR00643">
    <property type="entry name" value="recG"/>
    <property type="match status" value="1"/>
</dbReference>
<keyword evidence="5 15" id="KW-0378">Hydrolase</keyword>
<dbReference type="GO" id="GO:0005524">
    <property type="term" value="F:ATP binding"/>
    <property type="evidence" value="ECO:0007669"/>
    <property type="project" value="UniProtKB-KW"/>
</dbReference>
<dbReference type="PROSITE" id="PS51192">
    <property type="entry name" value="HELICASE_ATP_BIND_1"/>
    <property type="match status" value="1"/>
</dbReference>
<dbReference type="GO" id="GO:0003677">
    <property type="term" value="F:DNA binding"/>
    <property type="evidence" value="ECO:0007669"/>
    <property type="project" value="UniProtKB-KW"/>
</dbReference>
<keyword evidence="7 15" id="KW-0067">ATP-binding</keyword>
<keyword evidence="10 15" id="KW-0234">DNA repair</keyword>
<dbReference type="Gene3D" id="2.40.50.140">
    <property type="entry name" value="Nucleic acid-binding proteins"/>
    <property type="match status" value="1"/>
</dbReference>
<dbReference type="InterPro" id="IPR001650">
    <property type="entry name" value="Helicase_C-like"/>
</dbReference>
<accession>A0AAX0YUA0</accession>
<keyword evidence="4 15" id="KW-0227">DNA damage</keyword>
<dbReference type="GO" id="GO:0016787">
    <property type="term" value="F:hydrolase activity"/>
    <property type="evidence" value="ECO:0007669"/>
    <property type="project" value="UniProtKB-KW"/>
</dbReference>
<evidence type="ECO:0000256" key="7">
    <source>
        <dbReference type="ARBA" id="ARBA00022840"/>
    </source>
</evidence>
<feature type="domain" description="Helicase C-terminal" evidence="17">
    <location>
        <begin position="482"/>
        <end position="628"/>
    </location>
</feature>
<dbReference type="CDD" id="cd18811">
    <property type="entry name" value="SF2_C_RecG"/>
    <property type="match status" value="1"/>
</dbReference>
<dbReference type="InterPro" id="IPR012340">
    <property type="entry name" value="NA-bd_OB-fold"/>
</dbReference>
<evidence type="ECO:0000256" key="1">
    <source>
        <dbReference type="ARBA" id="ARBA00007504"/>
    </source>
</evidence>
<dbReference type="EMBL" id="PYOZ01000007">
    <property type="protein sequence ID" value="PSX44579.1"/>
    <property type="molecule type" value="Genomic_DNA"/>
</dbReference>
<evidence type="ECO:0000256" key="14">
    <source>
        <dbReference type="ARBA" id="ARBA00048988"/>
    </source>
</evidence>